<evidence type="ECO:0000313" key="4">
    <source>
        <dbReference type="Proteomes" id="UP000675554"/>
    </source>
</evidence>
<evidence type="ECO:0000313" key="3">
    <source>
        <dbReference type="EMBL" id="MBR7672848.1"/>
    </source>
</evidence>
<dbReference type="InterPro" id="IPR000600">
    <property type="entry name" value="ROK"/>
</dbReference>
<accession>A0A8T4ILU1</accession>
<dbReference type="PANTHER" id="PTHR18964">
    <property type="entry name" value="ROK (REPRESSOR, ORF, KINASE) FAMILY"/>
    <property type="match status" value="1"/>
</dbReference>
<evidence type="ECO:0000256" key="1">
    <source>
        <dbReference type="ARBA" id="ARBA00006479"/>
    </source>
</evidence>
<evidence type="ECO:0000256" key="2">
    <source>
        <dbReference type="SAM" id="MobiDB-lite"/>
    </source>
</evidence>
<comment type="caution">
    <text evidence="3">The sequence shown here is derived from an EMBL/GenBank/DDBJ whole genome shotgun (WGS) entry which is preliminary data.</text>
</comment>
<sequence>MKRSSRDIRTANRYQVLRHVIAEHPVSRSALAMRTGLSLATVATLTGELLALGLLTEAGHEDSAGGRPRALVAPDAGGGALVGVDVAETYVRAEVYDLAFGVLATAQEQLRPGERAPGEVVGRIASSVERALDASGAEGDQVLGVGVSMPGMVDREGGVSVYAANWGWHDVPLLRLLGERLPHPLHLDNPLRACAVAELWFGAARGCEDSVVVNLGTGVGAGLVLGGELHRGKDNSAGEWGHTPLVLDGHPCLCGDRGCVEAYVGAHGIMRALRELAPGSPLHHPDDQTATIEALGRAAADGDPVAVRVVAGTGRLLGAALAGLVNLLNPEVVVLSSWVASALGQQLLDAVRATVAERALARPLSGTSIVLCPLSSDPVSLGAATFALEGHLAAPRNRTRRRRNSAHTPQTPQHSRTARTP</sequence>
<proteinExistence type="inferred from homology"/>
<comment type="similarity">
    <text evidence="1">Belongs to the ROK (NagC/XylR) family.</text>
</comment>
<dbReference type="InterPro" id="IPR043129">
    <property type="entry name" value="ATPase_NBD"/>
</dbReference>
<organism evidence="3 4">
    <name type="scientific">Streptomyces daliensis</name>
    <dbReference type="NCBI Taxonomy" id="299421"/>
    <lineage>
        <taxon>Bacteria</taxon>
        <taxon>Bacillati</taxon>
        <taxon>Actinomycetota</taxon>
        <taxon>Actinomycetes</taxon>
        <taxon>Kitasatosporales</taxon>
        <taxon>Streptomycetaceae</taxon>
        <taxon>Streptomyces</taxon>
    </lineage>
</organism>
<feature type="region of interest" description="Disordered" evidence="2">
    <location>
        <begin position="392"/>
        <end position="421"/>
    </location>
</feature>
<dbReference type="SUPFAM" id="SSF53067">
    <property type="entry name" value="Actin-like ATPase domain"/>
    <property type="match status" value="1"/>
</dbReference>
<name>A0A8T4ILU1_9ACTN</name>
<dbReference type="Gene3D" id="3.30.420.40">
    <property type="match status" value="2"/>
</dbReference>
<protein>
    <submittedName>
        <fullName evidence="3">ROK family protein</fullName>
    </submittedName>
</protein>
<dbReference type="EMBL" id="JAGSMN010000141">
    <property type="protein sequence ID" value="MBR7672848.1"/>
    <property type="molecule type" value="Genomic_DNA"/>
</dbReference>
<dbReference type="PANTHER" id="PTHR18964:SF149">
    <property type="entry name" value="BIFUNCTIONAL UDP-N-ACETYLGLUCOSAMINE 2-EPIMERASE_N-ACETYLMANNOSAMINE KINASE"/>
    <property type="match status" value="1"/>
</dbReference>
<dbReference type="InterPro" id="IPR036388">
    <property type="entry name" value="WH-like_DNA-bd_sf"/>
</dbReference>
<dbReference type="Pfam" id="PF00480">
    <property type="entry name" value="ROK"/>
    <property type="match status" value="1"/>
</dbReference>
<feature type="compositionally biased region" description="Polar residues" evidence="2">
    <location>
        <begin position="406"/>
        <end position="421"/>
    </location>
</feature>
<dbReference type="SUPFAM" id="SSF46785">
    <property type="entry name" value="Winged helix' DNA-binding domain"/>
    <property type="match status" value="1"/>
</dbReference>
<dbReference type="InterPro" id="IPR049874">
    <property type="entry name" value="ROK_cs"/>
</dbReference>
<gene>
    <name evidence="3" type="ORF">KDA82_07435</name>
</gene>
<reference evidence="3" key="1">
    <citation type="submission" date="2021-04" db="EMBL/GenBank/DDBJ databases">
        <title>Sequencing of actinobacteria type strains.</title>
        <authorList>
            <person name="Nguyen G.-S."/>
            <person name="Wentzel A."/>
        </authorList>
    </citation>
    <scope>NUCLEOTIDE SEQUENCE</scope>
    <source>
        <strain evidence="3">DSM 42095</strain>
    </source>
</reference>
<dbReference type="AlphaFoldDB" id="A0A8T4ILU1"/>
<dbReference type="InterPro" id="IPR036390">
    <property type="entry name" value="WH_DNA-bd_sf"/>
</dbReference>
<dbReference type="Proteomes" id="UP000675554">
    <property type="component" value="Unassembled WGS sequence"/>
</dbReference>
<dbReference type="PROSITE" id="PS01125">
    <property type="entry name" value="ROK"/>
    <property type="match status" value="1"/>
</dbReference>
<keyword evidence="4" id="KW-1185">Reference proteome</keyword>
<dbReference type="Gene3D" id="1.10.10.10">
    <property type="entry name" value="Winged helix-like DNA-binding domain superfamily/Winged helix DNA-binding domain"/>
    <property type="match status" value="1"/>
</dbReference>